<feature type="region of interest" description="Disordered" evidence="1">
    <location>
        <begin position="101"/>
        <end position="128"/>
    </location>
</feature>
<keyword evidence="4" id="KW-1185">Reference proteome</keyword>
<evidence type="ECO:0000313" key="4">
    <source>
        <dbReference type="Proteomes" id="UP000054217"/>
    </source>
</evidence>
<dbReference type="EMBL" id="KN831949">
    <property type="protein sequence ID" value="KIO11578.1"/>
    <property type="molecule type" value="Genomic_DNA"/>
</dbReference>
<reference evidence="3 4" key="1">
    <citation type="submission" date="2014-04" db="EMBL/GenBank/DDBJ databases">
        <authorList>
            <consortium name="DOE Joint Genome Institute"/>
            <person name="Kuo A."/>
            <person name="Kohler A."/>
            <person name="Costa M.D."/>
            <person name="Nagy L.G."/>
            <person name="Floudas D."/>
            <person name="Copeland A."/>
            <person name="Barry K.W."/>
            <person name="Cichocki N."/>
            <person name="Veneault-Fourrey C."/>
            <person name="LaButti K."/>
            <person name="Lindquist E.A."/>
            <person name="Lipzen A."/>
            <person name="Lundell T."/>
            <person name="Morin E."/>
            <person name="Murat C."/>
            <person name="Sun H."/>
            <person name="Tunlid A."/>
            <person name="Henrissat B."/>
            <person name="Grigoriev I.V."/>
            <person name="Hibbett D.S."/>
            <person name="Martin F."/>
            <person name="Nordberg H.P."/>
            <person name="Cantor M.N."/>
            <person name="Hua S.X."/>
        </authorList>
    </citation>
    <scope>NUCLEOTIDE SEQUENCE [LARGE SCALE GENOMIC DNA]</scope>
    <source>
        <strain evidence="3 4">Marx 270</strain>
    </source>
</reference>
<evidence type="ECO:0008006" key="5">
    <source>
        <dbReference type="Google" id="ProtNLM"/>
    </source>
</evidence>
<dbReference type="AlphaFoldDB" id="A0A0C3JQX5"/>
<name>A0A0C3JQX5_PISTI</name>
<accession>A0A0C3JQX5</accession>
<gene>
    <name evidence="3" type="ORF">M404DRAFT_7089</name>
</gene>
<feature type="signal peptide" evidence="2">
    <location>
        <begin position="1"/>
        <end position="21"/>
    </location>
</feature>
<dbReference type="InParanoid" id="A0A0C3JQX5"/>
<evidence type="ECO:0000313" key="3">
    <source>
        <dbReference type="EMBL" id="KIO11578.1"/>
    </source>
</evidence>
<feature type="chain" id="PRO_5002166278" description="Granulins domain-containing protein" evidence="2">
    <location>
        <begin position="22"/>
        <end position="354"/>
    </location>
</feature>
<dbReference type="OrthoDB" id="2957314at2759"/>
<organism evidence="3 4">
    <name type="scientific">Pisolithus tinctorius Marx 270</name>
    <dbReference type="NCBI Taxonomy" id="870435"/>
    <lineage>
        <taxon>Eukaryota</taxon>
        <taxon>Fungi</taxon>
        <taxon>Dikarya</taxon>
        <taxon>Basidiomycota</taxon>
        <taxon>Agaricomycotina</taxon>
        <taxon>Agaricomycetes</taxon>
        <taxon>Agaricomycetidae</taxon>
        <taxon>Boletales</taxon>
        <taxon>Sclerodermatineae</taxon>
        <taxon>Pisolithaceae</taxon>
        <taxon>Pisolithus</taxon>
    </lineage>
</organism>
<evidence type="ECO:0000256" key="1">
    <source>
        <dbReference type="SAM" id="MobiDB-lite"/>
    </source>
</evidence>
<protein>
    <recommendedName>
        <fullName evidence="5">Granulins domain-containing protein</fullName>
    </recommendedName>
</protein>
<dbReference type="STRING" id="870435.A0A0C3JQX5"/>
<dbReference type="HOGENOM" id="CLU_783286_0_0_1"/>
<keyword evidence="2" id="KW-0732">Signal</keyword>
<dbReference type="Proteomes" id="UP000054217">
    <property type="component" value="Unassembled WGS sequence"/>
</dbReference>
<sequence length="354" mass="37579">MLRLLYIASLLLSAQFAFVHADDSQRVHNPHSPSVLIGLLGRSSNCPNGTTCCANDSGCCDPGYSCCNDEFGGSSPTFASPSTTSATHAIAGGSGSSTSSASAIVASPSTTSTSGGTTSGGSSSSGSGLVPNGAPHSFAGSSTWQAAGLAVIVGASLFGHIVIPVVFTCLESEHFTDTRCWATVVLRHSFNGLSFHPPALSIFEEHSLEYQTVVIMVSFKGYVMGDLLKAVEEHDGEPPTLSGLFTHFIPFLVCIYRSDFNLKETPDALDFLREVYNLVREITVVSSAFNQEKKYLLATICVKAKSVLSFSRQVPETMPGATMMGTIQKEEQANYSTVSTTLFLRRVPQHLPVL</sequence>
<evidence type="ECO:0000256" key="2">
    <source>
        <dbReference type="SAM" id="SignalP"/>
    </source>
</evidence>
<reference evidence="4" key="2">
    <citation type="submission" date="2015-01" db="EMBL/GenBank/DDBJ databases">
        <title>Evolutionary Origins and Diversification of the Mycorrhizal Mutualists.</title>
        <authorList>
            <consortium name="DOE Joint Genome Institute"/>
            <consortium name="Mycorrhizal Genomics Consortium"/>
            <person name="Kohler A."/>
            <person name="Kuo A."/>
            <person name="Nagy L.G."/>
            <person name="Floudas D."/>
            <person name="Copeland A."/>
            <person name="Barry K.W."/>
            <person name="Cichocki N."/>
            <person name="Veneault-Fourrey C."/>
            <person name="LaButti K."/>
            <person name="Lindquist E.A."/>
            <person name="Lipzen A."/>
            <person name="Lundell T."/>
            <person name="Morin E."/>
            <person name="Murat C."/>
            <person name="Riley R."/>
            <person name="Ohm R."/>
            <person name="Sun H."/>
            <person name="Tunlid A."/>
            <person name="Henrissat B."/>
            <person name="Grigoriev I.V."/>
            <person name="Hibbett D.S."/>
            <person name="Martin F."/>
        </authorList>
    </citation>
    <scope>NUCLEOTIDE SEQUENCE [LARGE SCALE GENOMIC DNA]</scope>
    <source>
        <strain evidence="4">Marx 270</strain>
    </source>
</reference>
<proteinExistence type="predicted"/>